<dbReference type="Gene3D" id="3.40.50.300">
    <property type="entry name" value="P-loop containing nucleotide triphosphate hydrolases"/>
    <property type="match status" value="1"/>
</dbReference>
<comment type="caution">
    <text evidence="7">The sequence shown here is derived from an EMBL/GenBank/DDBJ whole genome shotgun (WGS) entry which is preliminary data.</text>
</comment>
<organism evidence="7 8">
    <name type="scientific">Trichocoleus desertorum GB2-A4</name>
    <dbReference type="NCBI Taxonomy" id="2933944"/>
    <lineage>
        <taxon>Bacteria</taxon>
        <taxon>Bacillati</taxon>
        <taxon>Cyanobacteriota</taxon>
        <taxon>Cyanophyceae</taxon>
        <taxon>Leptolyngbyales</taxon>
        <taxon>Trichocoleusaceae</taxon>
        <taxon>Trichocoleus</taxon>
    </lineage>
</organism>
<dbReference type="PROSITE" id="PS50893">
    <property type="entry name" value="ABC_TRANSPORTER_2"/>
    <property type="match status" value="1"/>
</dbReference>
<evidence type="ECO:0000313" key="8">
    <source>
        <dbReference type="Proteomes" id="UP001464891"/>
    </source>
</evidence>
<protein>
    <submittedName>
        <fullName evidence="7">ABC transporter ATP-binding protein</fullName>
    </submittedName>
</protein>
<comment type="similarity">
    <text evidence="2">Belongs to the ABC transporter superfamily. Nitrate/nitrite/cyanate uptake transporter (NitT) (TC 3.A.1.16) family.</text>
</comment>
<dbReference type="RefSeq" id="WP_190439257.1">
    <property type="nucleotide sequence ID" value="NZ_JAMPKM010000003.1"/>
</dbReference>
<comment type="subcellular location">
    <subcellularLocation>
        <location evidence="1">Cell inner membrane</location>
        <topology evidence="1">Peripheral membrane protein</topology>
    </subcellularLocation>
</comment>
<dbReference type="Proteomes" id="UP001464891">
    <property type="component" value="Unassembled WGS sequence"/>
</dbReference>
<evidence type="ECO:0000256" key="2">
    <source>
        <dbReference type="ARBA" id="ARBA00009440"/>
    </source>
</evidence>
<feature type="domain" description="ABC transporter" evidence="6">
    <location>
        <begin position="30"/>
        <end position="272"/>
    </location>
</feature>
<evidence type="ECO:0000256" key="3">
    <source>
        <dbReference type="ARBA" id="ARBA00022448"/>
    </source>
</evidence>
<dbReference type="Pfam" id="PF00005">
    <property type="entry name" value="ABC_tran"/>
    <property type="match status" value="1"/>
</dbReference>
<dbReference type="SMART" id="SM00382">
    <property type="entry name" value="AAA"/>
    <property type="match status" value="1"/>
</dbReference>
<accession>A0ABV0J593</accession>
<dbReference type="InterPro" id="IPR003439">
    <property type="entry name" value="ABC_transporter-like_ATP-bd"/>
</dbReference>
<dbReference type="InterPro" id="IPR027417">
    <property type="entry name" value="P-loop_NTPase"/>
</dbReference>
<keyword evidence="8" id="KW-1185">Reference proteome</keyword>
<dbReference type="InterPro" id="IPR003593">
    <property type="entry name" value="AAA+_ATPase"/>
</dbReference>
<proteinExistence type="inferred from homology"/>
<dbReference type="InterPro" id="IPR017871">
    <property type="entry name" value="ABC_transporter-like_CS"/>
</dbReference>
<keyword evidence="4" id="KW-0547">Nucleotide-binding</keyword>
<dbReference type="PROSITE" id="PS00211">
    <property type="entry name" value="ABC_TRANSPORTER_1"/>
    <property type="match status" value="1"/>
</dbReference>
<evidence type="ECO:0000256" key="1">
    <source>
        <dbReference type="ARBA" id="ARBA00004417"/>
    </source>
</evidence>
<evidence type="ECO:0000256" key="4">
    <source>
        <dbReference type="ARBA" id="ARBA00022741"/>
    </source>
</evidence>
<keyword evidence="5 7" id="KW-0067">ATP-binding</keyword>
<dbReference type="SUPFAM" id="SSF52540">
    <property type="entry name" value="P-loop containing nucleoside triphosphate hydrolases"/>
    <property type="match status" value="1"/>
</dbReference>
<dbReference type="PANTHER" id="PTHR42788:SF19">
    <property type="entry name" value="ALIPHATIC SULFONATES IMPORT ATP-BINDING PROTEIN SSUB 2"/>
    <property type="match status" value="1"/>
</dbReference>
<dbReference type="CDD" id="cd03293">
    <property type="entry name" value="ABC_NrtD_SsuB_transporters"/>
    <property type="match status" value="1"/>
</dbReference>
<gene>
    <name evidence="7" type="ORF">NC998_07540</name>
</gene>
<reference evidence="7 8" key="1">
    <citation type="submission" date="2022-04" db="EMBL/GenBank/DDBJ databases">
        <title>Positive selection, recombination, and allopatry shape intraspecific diversity of widespread and dominant cyanobacteria.</title>
        <authorList>
            <person name="Wei J."/>
            <person name="Shu W."/>
            <person name="Hu C."/>
        </authorList>
    </citation>
    <scope>NUCLEOTIDE SEQUENCE [LARGE SCALE GENOMIC DNA]</scope>
    <source>
        <strain evidence="7 8">GB2-A4</strain>
    </source>
</reference>
<evidence type="ECO:0000313" key="7">
    <source>
        <dbReference type="EMBL" id="MEP0816946.1"/>
    </source>
</evidence>
<dbReference type="GO" id="GO:0005524">
    <property type="term" value="F:ATP binding"/>
    <property type="evidence" value="ECO:0007669"/>
    <property type="project" value="UniProtKB-KW"/>
</dbReference>
<name>A0ABV0J593_9CYAN</name>
<dbReference type="InterPro" id="IPR050166">
    <property type="entry name" value="ABC_transporter_ATP-bind"/>
</dbReference>
<dbReference type="EMBL" id="JAMPKM010000003">
    <property type="protein sequence ID" value="MEP0816946.1"/>
    <property type="molecule type" value="Genomic_DNA"/>
</dbReference>
<sequence length="291" mass="31736">MDTPSAQECPESCHQPDLPESRFAKNSCAIAFHQVSKVYSNGTTALQEMNLKIAESEFISLVGPSGCGKSTALRIMAGLGEASSGEIAWGAVQADVKAARKFWQRPFSSKLAPKLAFVFQEAALMPWATVLENVRLPLQLVGMSKLAARAAVAEAIALVGLKGFEQAYPRELSGGMKMRVSIARALVTQPDVLLMDEPFGALDEMTRSKLNSDLLSLWSQKRWTVVFVTHNIYEAVYLSNRVVVMAARPGRVVAEVEVAVPYPRTEEFRLSSLFNEYCREVSGALSLGAGF</sequence>
<evidence type="ECO:0000259" key="6">
    <source>
        <dbReference type="PROSITE" id="PS50893"/>
    </source>
</evidence>
<dbReference type="PANTHER" id="PTHR42788">
    <property type="entry name" value="TAURINE IMPORT ATP-BINDING PROTEIN-RELATED"/>
    <property type="match status" value="1"/>
</dbReference>
<evidence type="ECO:0000256" key="5">
    <source>
        <dbReference type="ARBA" id="ARBA00022840"/>
    </source>
</evidence>
<keyword evidence="3" id="KW-0813">Transport</keyword>